<evidence type="ECO:0000313" key="3">
    <source>
        <dbReference type="Proteomes" id="UP001234343"/>
    </source>
</evidence>
<keyword evidence="3" id="KW-1185">Reference proteome</keyword>
<name>A0ABT7SXD2_9ALTE</name>
<dbReference type="EMBL" id="JAUCBP010000007">
    <property type="protein sequence ID" value="MDM7860841.1"/>
    <property type="molecule type" value="Genomic_DNA"/>
</dbReference>
<protein>
    <recommendedName>
        <fullName evidence="4">Transposase</fullName>
    </recommendedName>
</protein>
<evidence type="ECO:0008006" key="4">
    <source>
        <dbReference type="Google" id="ProtNLM"/>
    </source>
</evidence>
<comment type="caution">
    <text evidence="2">The sequence shown here is derived from an EMBL/GenBank/DDBJ whole genome shotgun (WGS) entry which is preliminary data.</text>
</comment>
<reference evidence="2 3" key="1">
    <citation type="submission" date="2023-06" db="EMBL/GenBank/DDBJ databases">
        <title>Alteromonas sp. ASW11-36 isolated from intertidal sand.</title>
        <authorList>
            <person name="Li Y."/>
        </authorList>
    </citation>
    <scope>NUCLEOTIDE SEQUENCE [LARGE SCALE GENOMIC DNA]</scope>
    <source>
        <strain evidence="2 3">ASW11-36</strain>
    </source>
</reference>
<evidence type="ECO:0000313" key="2">
    <source>
        <dbReference type="EMBL" id="MDM7860841.1"/>
    </source>
</evidence>
<accession>A0ABT7SXD2</accession>
<proteinExistence type="predicted"/>
<feature type="region of interest" description="Disordered" evidence="1">
    <location>
        <begin position="57"/>
        <end position="85"/>
    </location>
</feature>
<dbReference type="RefSeq" id="WP_289365125.1">
    <property type="nucleotide sequence ID" value="NZ_JAUCBP010000007.1"/>
</dbReference>
<organism evidence="2 3">
    <name type="scientific">Alteromonas arenosi</name>
    <dbReference type="NCBI Taxonomy" id="3055817"/>
    <lineage>
        <taxon>Bacteria</taxon>
        <taxon>Pseudomonadati</taxon>
        <taxon>Pseudomonadota</taxon>
        <taxon>Gammaproteobacteria</taxon>
        <taxon>Alteromonadales</taxon>
        <taxon>Alteromonadaceae</taxon>
        <taxon>Alteromonas/Salinimonas group</taxon>
        <taxon>Alteromonas</taxon>
    </lineage>
</organism>
<dbReference type="Proteomes" id="UP001234343">
    <property type="component" value="Unassembled WGS sequence"/>
</dbReference>
<gene>
    <name evidence="2" type="ORF">QTP81_09560</name>
</gene>
<evidence type="ECO:0000256" key="1">
    <source>
        <dbReference type="SAM" id="MobiDB-lite"/>
    </source>
</evidence>
<sequence length="132" mass="15320">MFKDDKVELVKKLIRANNYRLYDKTLEQCHELGININRIALTRFADKLELIDKAERNRALREKPEPPTQSAATQAPVEPARAVPHLAPRDMTYEQVKQREAEITFELGALRIKENALLMELNSLSERLKDKH</sequence>